<proteinExistence type="predicted"/>
<feature type="transmembrane region" description="Helical" evidence="5">
    <location>
        <begin position="76"/>
        <end position="98"/>
    </location>
</feature>
<keyword evidence="3 5" id="KW-1133">Transmembrane helix</keyword>
<evidence type="ECO:0000256" key="3">
    <source>
        <dbReference type="ARBA" id="ARBA00022989"/>
    </source>
</evidence>
<evidence type="ECO:0000313" key="7">
    <source>
        <dbReference type="EMBL" id="VDK46671.1"/>
    </source>
</evidence>
<evidence type="ECO:0000313" key="8">
    <source>
        <dbReference type="Proteomes" id="UP000267096"/>
    </source>
</evidence>
<gene>
    <name evidence="7" type="ORF">ASIM_LOCUS12142</name>
</gene>
<evidence type="ECO:0000256" key="5">
    <source>
        <dbReference type="SAM" id="Phobius"/>
    </source>
</evidence>
<keyword evidence="8" id="KW-1185">Reference proteome</keyword>
<dbReference type="InterPro" id="IPR017452">
    <property type="entry name" value="GPCR_Rhodpsn_7TM"/>
</dbReference>
<keyword evidence="2 5" id="KW-0812">Transmembrane</keyword>
<dbReference type="OrthoDB" id="10011262at2759"/>
<organism evidence="9">
    <name type="scientific">Anisakis simplex</name>
    <name type="common">Herring worm</name>
    <dbReference type="NCBI Taxonomy" id="6269"/>
    <lineage>
        <taxon>Eukaryota</taxon>
        <taxon>Metazoa</taxon>
        <taxon>Ecdysozoa</taxon>
        <taxon>Nematoda</taxon>
        <taxon>Chromadorea</taxon>
        <taxon>Rhabditida</taxon>
        <taxon>Spirurina</taxon>
        <taxon>Ascaridomorpha</taxon>
        <taxon>Ascaridoidea</taxon>
        <taxon>Anisakidae</taxon>
        <taxon>Anisakis</taxon>
        <taxon>Anisakis simplex complex</taxon>
    </lineage>
</organism>
<dbReference type="EMBL" id="UYRR01031144">
    <property type="protein sequence ID" value="VDK46671.1"/>
    <property type="molecule type" value="Genomic_DNA"/>
</dbReference>
<reference evidence="9" key="1">
    <citation type="submission" date="2017-02" db="UniProtKB">
        <authorList>
            <consortium name="WormBaseParasite"/>
        </authorList>
    </citation>
    <scope>IDENTIFICATION</scope>
</reference>
<feature type="transmembrane region" description="Helical" evidence="5">
    <location>
        <begin position="43"/>
        <end position="64"/>
    </location>
</feature>
<feature type="domain" description="G-protein coupled receptors family 1 profile" evidence="6">
    <location>
        <begin position="55"/>
        <end position="320"/>
    </location>
</feature>
<reference evidence="7 8" key="2">
    <citation type="submission" date="2018-11" db="EMBL/GenBank/DDBJ databases">
        <authorList>
            <consortium name="Pathogen Informatics"/>
        </authorList>
    </citation>
    <scope>NUCLEOTIDE SEQUENCE [LARGE SCALE GENOMIC DNA]</scope>
</reference>
<keyword evidence="4 5" id="KW-0472">Membrane</keyword>
<dbReference type="PROSITE" id="PS00237">
    <property type="entry name" value="G_PROTEIN_RECEP_F1_1"/>
    <property type="match status" value="1"/>
</dbReference>
<sequence>MNATDPSGERPFEAMLPLRNNSTQFDESSEINPEAVSYIVNGYLTAICIITGIPLNTFSVKVFVHQQGRSIPAMHYYLVISIIYLTIWQTLLLCNAFVMYCLPTLLYGCVISEGLYVYIYPFVYTLANATHTAAIWVILALTIDRYLALCKPLTHMVNVQKSKVKRIMTAISIGAILFSAPRFFEVRITTVCDDDASSQIINETLTNSSNCEPGVLRTEIAQNVIYWGVYHIGMAIVADRKSNIMLAVLMAKFLVADLLPTVIDVLEQVSGFVQYFMHSLRQSPRNSPHIHLNFIMLLTSYSVCSSNKLKMTIFFCILNI</sequence>
<protein>
    <submittedName>
        <fullName evidence="9">G_PROTEIN_RECEP_F1_2 domain-containing protein</fullName>
    </submittedName>
</protein>
<name>A0A0M3JWK6_ANISI</name>
<dbReference type="SUPFAM" id="SSF81321">
    <property type="entry name" value="Family A G protein-coupled receptor-like"/>
    <property type="match status" value="1"/>
</dbReference>
<evidence type="ECO:0000256" key="2">
    <source>
        <dbReference type="ARBA" id="ARBA00022692"/>
    </source>
</evidence>
<comment type="subcellular location">
    <subcellularLocation>
        <location evidence="1">Membrane</location>
    </subcellularLocation>
</comment>
<dbReference type="InterPro" id="IPR000276">
    <property type="entry name" value="GPCR_Rhodpsn"/>
</dbReference>
<dbReference type="GO" id="GO:0016020">
    <property type="term" value="C:membrane"/>
    <property type="evidence" value="ECO:0007669"/>
    <property type="project" value="UniProtKB-SubCell"/>
</dbReference>
<dbReference type="GO" id="GO:0004930">
    <property type="term" value="F:G protein-coupled receptor activity"/>
    <property type="evidence" value="ECO:0007669"/>
    <property type="project" value="InterPro"/>
</dbReference>
<dbReference type="PANTHER" id="PTHR46641:SF14">
    <property type="entry name" value="G-PROTEIN COUPLED RECEPTORS FAMILY 1 PROFILE DOMAIN-CONTAINING PROTEIN"/>
    <property type="match status" value="1"/>
</dbReference>
<dbReference type="InterPro" id="IPR052954">
    <property type="entry name" value="GPCR-Ligand_Int"/>
</dbReference>
<evidence type="ECO:0000256" key="4">
    <source>
        <dbReference type="ARBA" id="ARBA00023136"/>
    </source>
</evidence>
<dbReference type="Proteomes" id="UP000267096">
    <property type="component" value="Unassembled WGS sequence"/>
</dbReference>
<feature type="transmembrane region" description="Helical" evidence="5">
    <location>
        <begin position="118"/>
        <end position="143"/>
    </location>
</feature>
<evidence type="ECO:0000259" key="6">
    <source>
        <dbReference type="PROSITE" id="PS50262"/>
    </source>
</evidence>
<evidence type="ECO:0000256" key="1">
    <source>
        <dbReference type="ARBA" id="ARBA00004370"/>
    </source>
</evidence>
<dbReference type="WBParaSite" id="ASIM_0001267601-mRNA-1">
    <property type="protein sequence ID" value="ASIM_0001267601-mRNA-1"/>
    <property type="gene ID" value="ASIM_0001267601"/>
</dbReference>
<dbReference type="PROSITE" id="PS50262">
    <property type="entry name" value="G_PROTEIN_RECEP_F1_2"/>
    <property type="match status" value="1"/>
</dbReference>
<dbReference type="PANTHER" id="PTHR46641">
    <property type="entry name" value="FMRFAMIDE RECEPTOR-RELATED"/>
    <property type="match status" value="1"/>
</dbReference>
<dbReference type="AlphaFoldDB" id="A0A0M3JWK6"/>
<dbReference type="Gene3D" id="1.20.1070.10">
    <property type="entry name" value="Rhodopsin 7-helix transmembrane proteins"/>
    <property type="match status" value="1"/>
</dbReference>
<evidence type="ECO:0000313" key="9">
    <source>
        <dbReference type="WBParaSite" id="ASIM_0001267601-mRNA-1"/>
    </source>
</evidence>
<accession>A0A0M3JWK6</accession>